<dbReference type="Gene3D" id="3.30.980.10">
    <property type="entry name" value="Threonyl-trna Synthetase, Chain A, domain 2"/>
    <property type="match status" value="1"/>
</dbReference>
<dbReference type="InterPro" id="IPR018163">
    <property type="entry name" value="Thr/Ala-tRNA-synth_IIc_edit"/>
</dbReference>
<sequence length="108" mass="11437">MKKKVTVHLKGSSPVEIPAQGLDGVQALKALGIDDLENLAAIKINGELRELSAEIDAPAELEPVSLDSPEGLPILRHSAAHVMAEAVKDLFPGVKVTIGPAIKNGFYY</sequence>
<gene>
    <name evidence="2" type="ORF">S01H1_50411</name>
</gene>
<reference evidence="2" key="1">
    <citation type="journal article" date="2014" name="Front. Microbiol.">
        <title>High frequency of phylogenetically diverse reductive dehalogenase-homologous genes in deep subseafloor sedimentary metagenomes.</title>
        <authorList>
            <person name="Kawai M."/>
            <person name="Futagami T."/>
            <person name="Toyoda A."/>
            <person name="Takaki Y."/>
            <person name="Nishi S."/>
            <person name="Hori S."/>
            <person name="Arai W."/>
            <person name="Tsubouchi T."/>
            <person name="Morono Y."/>
            <person name="Uchiyama I."/>
            <person name="Ito T."/>
            <person name="Fujiyama A."/>
            <person name="Inagaki F."/>
            <person name="Takami H."/>
        </authorList>
    </citation>
    <scope>NUCLEOTIDE SEQUENCE</scope>
    <source>
        <strain evidence="2">Expedition CK06-06</strain>
    </source>
</reference>
<dbReference type="InterPro" id="IPR004095">
    <property type="entry name" value="TGS"/>
</dbReference>
<comment type="caution">
    <text evidence="2">The sequence shown here is derived from an EMBL/GenBank/DDBJ whole genome shotgun (WGS) entry which is preliminary data.</text>
</comment>
<name>X0WAV7_9ZZZZ</name>
<dbReference type="AlphaFoldDB" id="X0WAV7"/>
<dbReference type="SUPFAM" id="SSF55186">
    <property type="entry name" value="ThrRS/AlaRS common domain"/>
    <property type="match status" value="1"/>
</dbReference>
<protein>
    <recommendedName>
        <fullName evidence="1">TGS domain-containing protein</fullName>
    </recommendedName>
</protein>
<dbReference type="EMBL" id="BARS01032481">
    <property type="protein sequence ID" value="GAG28049.1"/>
    <property type="molecule type" value="Genomic_DNA"/>
</dbReference>
<feature type="non-terminal residue" evidence="2">
    <location>
        <position position="108"/>
    </location>
</feature>
<dbReference type="PROSITE" id="PS51880">
    <property type="entry name" value="TGS"/>
    <property type="match status" value="1"/>
</dbReference>
<dbReference type="GO" id="GO:0000166">
    <property type="term" value="F:nucleotide binding"/>
    <property type="evidence" value="ECO:0007669"/>
    <property type="project" value="InterPro"/>
</dbReference>
<evidence type="ECO:0000259" key="1">
    <source>
        <dbReference type="PROSITE" id="PS51880"/>
    </source>
</evidence>
<feature type="domain" description="TGS" evidence="1">
    <location>
        <begin position="1"/>
        <end position="65"/>
    </location>
</feature>
<organism evidence="2">
    <name type="scientific">marine sediment metagenome</name>
    <dbReference type="NCBI Taxonomy" id="412755"/>
    <lineage>
        <taxon>unclassified sequences</taxon>
        <taxon>metagenomes</taxon>
        <taxon>ecological metagenomes</taxon>
    </lineage>
</organism>
<proteinExistence type="predicted"/>
<accession>X0WAV7</accession>
<evidence type="ECO:0000313" key="2">
    <source>
        <dbReference type="EMBL" id="GAG28049.1"/>
    </source>
</evidence>